<gene>
    <name evidence="2" type="ORF">GCM10009823_20530</name>
</gene>
<sequence>MPRFELLPMFHRTKGKRSPVTCALKCGNACARGVCNTSDNGYFRDIASKAMSRRAMLGLSGAGALAVAVAACTPAEQTTAVGDPGTFGQNGMKLDFEPIAPVDAAVDAFVVPAGFTWVPILRWGDGLFPDSPAFDPAAQTPEAQARQFGYNNDYSAIQIDPDSDGNAAVLFANHEYVNPGIMFPPDMDQAVARAVARQAQGLSVVDLTRSGPEQPWQVNVDGEHNRRFLIETEYEFTGPAAGSSLLQTKDYPEGDRAQGTLGNCSGGLTPWGTLLSGEENFNTYFVSAAASEAEKRYGMLSEPTETGWEQDLERFDTRNEGYENEANRFGWIVEVDPWDPESTPVKHTAMGRFKHEGANVIVADDGHVVAYMGDDEKFDYLYKFVSKGTYQEGDREANKQLLTEGDLYVAQFAGTSDDEIDGSGALPEDGGFDGTGTWLPLVQEGKSQVSGFSVEEVLVNTRLAADAAGATKMDRCEDVEPSLTTGKVYVACTNNDERGVGGGAGPDEANPRTENRDGHVVELTEADGQTGTAFNWSLLLVCGDPAKNDSAYFSGFPADQVSPISCPDNVAFDSAGTLWISTDGAPSSIGYNDGLFKVTLEGEERGKVEQFLSVPVDAETCGPVIHDQDGSVFVSVQHPGEDGEYTAQRSAFPDYVDADGDGSFTLPRPAVVQVLRAEPSEQDARQRALVGDAEAGDSLRKGLATA</sequence>
<feature type="region of interest" description="Disordered" evidence="1">
    <location>
        <begin position="678"/>
        <end position="706"/>
    </location>
</feature>
<dbReference type="Proteomes" id="UP001500984">
    <property type="component" value="Unassembled WGS sequence"/>
</dbReference>
<dbReference type="InterPro" id="IPR008557">
    <property type="entry name" value="PhoX"/>
</dbReference>
<dbReference type="PANTHER" id="PTHR35399">
    <property type="entry name" value="SLR8030 PROTEIN"/>
    <property type="match status" value="1"/>
</dbReference>
<comment type="caution">
    <text evidence="2">The sequence shown here is derived from an EMBL/GenBank/DDBJ whole genome shotgun (WGS) entry which is preliminary data.</text>
</comment>
<name>A0ABN2WTW5_9MICO</name>
<dbReference type="InterPro" id="IPR006311">
    <property type="entry name" value="TAT_signal"/>
</dbReference>
<evidence type="ECO:0000313" key="3">
    <source>
        <dbReference type="Proteomes" id="UP001500984"/>
    </source>
</evidence>
<dbReference type="Pfam" id="PF05787">
    <property type="entry name" value="PhoX"/>
    <property type="match status" value="1"/>
</dbReference>
<reference evidence="2 3" key="1">
    <citation type="journal article" date="2019" name="Int. J. Syst. Evol. Microbiol.">
        <title>The Global Catalogue of Microorganisms (GCM) 10K type strain sequencing project: providing services to taxonomists for standard genome sequencing and annotation.</title>
        <authorList>
            <consortium name="The Broad Institute Genomics Platform"/>
            <consortium name="The Broad Institute Genome Sequencing Center for Infectious Disease"/>
            <person name="Wu L."/>
            <person name="Ma J."/>
        </authorList>
    </citation>
    <scope>NUCLEOTIDE SEQUENCE [LARGE SCALE GENOMIC DNA]</scope>
    <source>
        <strain evidence="2 3">JCM 15900</strain>
    </source>
</reference>
<dbReference type="PANTHER" id="PTHR35399:SF2">
    <property type="entry name" value="DUF839 DOMAIN-CONTAINING PROTEIN"/>
    <property type="match status" value="1"/>
</dbReference>
<evidence type="ECO:0000313" key="2">
    <source>
        <dbReference type="EMBL" id="GAA2098953.1"/>
    </source>
</evidence>
<protein>
    <submittedName>
        <fullName evidence="2">PhoX family phosphatase</fullName>
    </submittedName>
</protein>
<dbReference type="PROSITE" id="PS51318">
    <property type="entry name" value="TAT"/>
    <property type="match status" value="1"/>
</dbReference>
<keyword evidence="3" id="KW-1185">Reference proteome</keyword>
<dbReference type="EMBL" id="BAAAPZ010000008">
    <property type="protein sequence ID" value="GAA2098953.1"/>
    <property type="molecule type" value="Genomic_DNA"/>
</dbReference>
<organism evidence="2 3">
    <name type="scientific">Brevibacterium salitolerans</name>
    <dbReference type="NCBI Taxonomy" id="1403566"/>
    <lineage>
        <taxon>Bacteria</taxon>
        <taxon>Bacillati</taxon>
        <taxon>Actinomycetota</taxon>
        <taxon>Actinomycetes</taxon>
        <taxon>Micrococcales</taxon>
        <taxon>Brevibacteriaceae</taxon>
        <taxon>Brevibacterium</taxon>
    </lineage>
</organism>
<evidence type="ECO:0000256" key="1">
    <source>
        <dbReference type="SAM" id="MobiDB-lite"/>
    </source>
</evidence>
<dbReference type="RefSeq" id="WP_344337083.1">
    <property type="nucleotide sequence ID" value="NZ_BAAAPZ010000008.1"/>
</dbReference>
<proteinExistence type="predicted"/>
<accession>A0ABN2WTW5</accession>